<comment type="caution">
    <text evidence="2">The sequence shown here is derived from an EMBL/GenBank/DDBJ whole genome shotgun (WGS) entry which is preliminary data.</text>
</comment>
<dbReference type="EMBL" id="BMHP01000007">
    <property type="protein sequence ID" value="GGD94502.1"/>
    <property type="molecule type" value="Genomic_DNA"/>
</dbReference>
<evidence type="ECO:0000313" key="2">
    <source>
        <dbReference type="EMBL" id="GGD94502.1"/>
    </source>
</evidence>
<evidence type="ECO:0000259" key="1">
    <source>
        <dbReference type="Pfam" id="PF00483"/>
    </source>
</evidence>
<protein>
    <submittedName>
        <fullName evidence="2">Mannose-1-phosphate guanylyltransferase</fullName>
    </submittedName>
</protein>
<dbReference type="Pfam" id="PF00483">
    <property type="entry name" value="NTP_transferase"/>
    <property type="match status" value="1"/>
</dbReference>
<dbReference type="GO" id="GO:0009298">
    <property type="term" value="P:GDP-mannose biosynthetic process"/>
    <property type="evidence" value="ECO:0007669"/>
    <property type="project" value="TreeGrafter"/>
</dbReference>
<dbReference type="PANTHER" id="PTHR46390">
    <property type="entry name" value="MANNOSE-1-PHOSPHATE GUANYLYLTRANSFERASE"/>
    <property type="match status" value="1"/>
</dbReference>
<proteinExistence type="predicted"/>
<sequence length="434" mass="47675">MKIILLSGGSGKRLWPLSSEIRSKQFLQLLQDRDGRQISMVQHTMAHLQQLGLQHEVIIAASGKQMEYLHKQLGPSILAAVEPERRDTYPAVLLSCAYLASHQNASADETVIVLPVDHHTNLSFYLKLFELDKLIQADTARIGLIGVAPSSPSGKFGYLLPDPLTSNKEAPLAISQFIEKPDETYARALIDQGALWNCGVFAFRLSAMLDELVRRGLPTDYHRLREQYGALPSISFDYEVVERSSSIAALVYEGAWSDMGTWDSLSHSMDNAMYGIGLLDNNCTNTNVVNELPIPVLVTGINDAVVVAGHDGILVTGKHAASGLKPLLERMQGQALKTDGDTRYGWARTLDKIEDEGRGAALTRRIHVIAGERLSCTVQKSSFLTWMLLTGQGEYRHAGEYLPLSGGQHVQPLPGSFFQAVSSCDLLEIRTTPP</sequence>
<dbReference type="InterPro" id="IPR029044">
    <property type="entry name" value="Nucleotide-diphossugar_trans"/>
</dbReference>
<organism evidence="2 3">
    <name type="scientific">Paenibacillus nasutitermitis</name>
    <dbReference type="NCBI Taxonomy" id="1652958"/>
    <lineage>
        <taxon>Bacteria</taxon>
        <taxon>Bacillati</taxon>
        <taxon>Bacillota</taxon>
        <taxon>Bacilli</taxon>
        <taxon>Bacillales</taxon>
        <taxon>Paenibacillaceae</taxon>
        <taxon>Paenibacillus</taxon>
    </lineage>
</organism>
<keyword evidence="2" id="KW-0808">Transferase</keyword>
<keyword evidence="2" id="KW-0548">Nucleotidyltransferase</keyword>
<reference evidence="2" key="2">
    <citation type="submission" date="2020-09" db="EMBL/GenBank/DDBJ databases">
        <authorList>
            <person name="Sun Q."/>
            <person name="Zhou Y."/>
        </authorList>
    </citation>
    <scope>NUCLEOTIDE SEQUENCE</scope>
    <source>
        <strain evidence="2">CGMCC 1.15178</strain>
    </source>
</reference>
<name>A0A916ZFL2_9BACL</name>
<dbReference type="Gene3D" id="3.90.550.10">
    <property type="entry name" value="Spore Coat Polysaccharide Biosynthesis Protein SpsA, Chain A"/>
    <property type="match status" value="1"/>
</dbReference>
<dbReference type="GO" id="GO:0004475">
    <property type="term" value="F:mannose-1-phosphate guanylyltransferase (GTP) activity"/>
    <property type="evidence" value="ECO:0007669"/>
    <property type="project" value="TreeGrafter"/>
</dbReference>
<feature type="domain" description="Nucleotidyl transferase" evidence="1">
    <location>
        <begin position="3"/>
        <end position="267"/>
    </location>
</feature>
<keyword evidence="3" id="KW-1185">Reference proteome</keyword>
<dbReference type="PANTHER" id="PTHR46390:SF1">
    <property type="entry name" value="MANNOSE-1-PHOSPHATE GUANYLYLTRANSFERASE"/>
    <property type="match status" value="1"/>
</dbReference>
<reference evidence="2" key="1">
    <citation type="journal article" date="2014" name="Int. J. Syst. Evol. Microbiol.">
        <title>Complete genome sequence of Corynebacterium casei LMG S-19264T (=DSM 44701T), isolated from a smear-ripened cheese.</title>
        <authorList>
            <consortium name="US DOE Joint Genome Institute (JGI-PGF)"/>
            <person name="Walter F."/>
            <person name="Albersmeier A."/>
            <person name="Kalinowski J."/>
            <person name="Ruckert C."/>
        </authorList>
    </citation>
    <scope>NUCLEOTIDE SEQUENCE</scope>
    <source>
        <strain evidence="2">CGMCC 1.15178</strain>
    </source>
</reference>
<dbReference type="RefSeq" id="WP_188998291.1">
    <property type="nucleotide sequence ID" value="NZ_BMHP01000007.1"/>
</dbReference>
<evidence type="ECO:0000313" key="3">
    <source>
        <dbReference type="Proteomes" id="UP000612456"/>
    </source>
</evidence>
<dbReference type="InterPro" id="IPR005835">
    <property type="entry name" value="NTP_transferase_dom"/>
</dbReference>
<gene>
    <name evidence="2" type="ORF">GCM10010911_61470</name>
</gene>
<dbReference type="AlphaFoldDB" id="A0A916ZFL2"/>
<accession>A0A916ZFL2</accession>
<dbReference type="InterPro" id="IPR051161">
    <property type="entry name" value="Mannose-6P_isomerase_type2"/>
</dbReference>
<dbReference type="Proteomes" id="UP000612456">
    <property type="component" value="Unassembled WGS sequence"/>
</dbReference>
<dbReference type="SUPFAM" id="SSF159283">
    <property type="entry name" value="Guanosine diphospho-D-mannose pyrophosphorylase/mannose-6-phosphate isomerase linker domain"/>
    <property type="match status" value="1"/>
</dbReference>
<dbReference type="SUPFAM" id="SSF53448">
    <property type="entry name" value="Nucleotide-diphospho-sugar transferases"/>
    <property type="match status" value="1"/>
</dbReference>